<dbReference type="PANTHER" id="PTHR36923">
    <property type="entry name" value="FERREDOXIN"/>
    <property type="match status" value="1"/>
</dbReference>
<dbReference type="Gene3D" id="3.30.70.20">
    <property type="match status" value="1"/>
</dbReference>
<dbReference type="InterPro" id="IPR051269">
    <property type="entry name" value="Fe-S_cluster_ET"/>
</dbReference>
<dbReference type="OrthoDB" id="9803319at2"/>
<protein>
    <recommendedName>
        <fullName evidence="7">Ferredoxin</fullName>
    </recommendedName>
</protein>
<organism evidence="9 10">
    <name type="scientific">Oceanidesulfovibrio indonesiensis</name>
    <dbReference type="NCBI Taxonomy" id="54767"/>
    <lineage>
        <taxon>Bacteria</taxon>
        <taxon>Pseudomonadati</taxon>
        <taxon>Thermodesulfobacteriota</taxon>
        <taxon>Desulfovibrionia</taxon>
        <taxon>Desulfovibrionales</taxon>
        <taxon>Desulfovibrionaceae</taxon>
        <taxon>Oceanidesulfovibrio</taxon>
    </lineage>
</organism>
<dbReference type="PROSITE" id="PS00198">
    <property type="entry name" value="4FE4S_FER_1"/>
    <property type="match status" value="1"/>
</dbReference>
<keyword evidence="3 7" id="KW-0479">Metal-binding</keyword>
<dbReference type="EMBL" id="QMIE01000021">
    <property type="protein sequence ID" value="TVM14682.1"/>
    <property type="molecule type" value="Genomic_DNA"/>
</dbReference>
<proteinExistence type="predicted"/>
<dbReference type="RefSeq" id="WP_144304403.1">
    <property type="nucleotide sequence ID" value="NZ_QMIE01000021.1"/>
</dbReference>
<dbReference type="GO" id="GO:0005506">
    <property type="term" value="F:iron ion binding"/>
    <property type="evidence" value="ECO:0007669"/>
    <property type="project" value="UniProtKB-UniRule"/>
</dbReference>
<gene>
    <name evidence="9" type="ORF">DPQ33_16875</name>
</gene>
<evidence type="ECO:0000256" key="3">
    <source>
        <dbReference type="ARBA" id="ARBA00022723"/>
    </source>
</evidence>
<dbReference type="Proteomes" id="UP000448292">
    <property type="component" value="Unassembled WGS sequence"/>
</dbReference>
<dbReference type="PANTHER" id="PTHR36923:SF3">
    <property type="entry name" value="FERREDOXIN"/>
    <property type="match status" value="1"/>
</dbReference>
<keyword evidence="5 7" id="KW-0408">Iron</keyword>
<keyword evidence="10" id="KW-1185">Reference proteome</keyword>
<keyword evidence="2 7" id="KW-0813">Transport</keyword>
<evidence type="ECO:0000256" key="2">
    <source>
        <dbReference type="ARBA" id="ARBA00022448"/>
    </source>
</evidence>
<evidence type="ECO:0000256" key="4">
    <source>
        <dbReference type="ARBA" id="ARBA00022982"/>
    </source>
</evidence>
<evidence type="ECO:0000256" key="6">
    <source>
        <dbReference type="ARBA" id="ARBA00023014"/>
    </source>
</evidence>
<dbReference type="AlphaFoldDB" id="A0A7M3MAG8"/>
<evidence type="ECO:0000256" key="1">
    <source>
        <dbReference type="ARBA" id="ARBA00003532"/>
    </source>
</evidence>
<name>A0A7M3MAG8_9BACT</name>
<dbReference type="GO" id="GO:0009055">
    <property type="term" value="F:electron transfer activity"/>
    <property type="evidence" value="ECO:0007669"/>
    <property type="project" value="UniProtKB-UniRule"/>
</dbReference>
<dbReference type="PRINTS" id="PR00352">
    <property type="entry name" value="3FE4SFRDOXIN"/>
</dbReference>
<comment type="caution">
    <text evidence="9">The sequence shown here is derived from an EMBL/GenBank/DDBJ whole genome shotgun (WGS) entry which is preliminary data.</text>
</comment>
<dbReference type="InterPro" id="IPR017896">
    <property type="entry name" value="4Fe4S_Fe-S-bd"/>
</dbReference>
<keyword evidence="4 7" id="KW-0249">Electron transport</keyword>
<dbReference type="InterPro" id="IPR001080">
    <property type="entry name" value="3Fe4S_ferredoxin"/>
</dbReference>
<dbReference type="SUPFAM" id="SSF54862">
    <property type="entry name" value="4Fe-4S ferredoxins"/>
    <property type="match status" value="1"/>
</dbReference>
<dbReference type="Pfam" id="PF13370">
    <property type="entry name" value="Fer4_13"/>
    <property type="match status" value="1"/>
</dbReference>
<evidence type="ECO:0000313" key="9">
    <source>
        <dbReference type="EMBL" id="TVM14682.1"/>
    </source>
</evidence>
<keyword evidence="6 7" id="KW-0411">Iron-sulfur</keyword>
<dbReference type="PROSITE" id="PS51379">
    <property type="entry name" value="4FE4S_FER_2"/>
    <property type="match status" value="1"/>
</dbReference>
<dbReference type="InterPro" id="IPR017900">
    <property type="entry name" value="4Fe4S_Fe_S_CS"/>
</dbReference>
<evidence type="ECO:0000256" key="7">
    <source>
        <dbReference type="RuleBase" id="RU368020"/>
    </source>
</evidence>
<reference evidence="9 10" key="1">
    <citation type="submission" date="2018-06" db="EMBL/GenBank/DDBJ databases">
        <title>Complete genome of Desulfovibrio indonesiensis P37SLT.</title>
        <authorList>
            <person name="Crispim J.S."/>
            <person name="Vidigal P.M.P."/>
            <person name="Silva L.C.F."/>
            <person name="Laguardia C.N."/>
            <person name="Araujo L.C."/>
            <person name="Dias R.S."/>
            <person name="Sousa M.P."/>
            <person name="Paula S.O."/>
            <person name="Silva C."/>
        </authorList>
    </citation>
    <scope>NUCLEOTIDE SEQUENCE [LARGE SCALE GENOMIC DNA]</scope>
    <source>
        <strain evidence="9 10">P37SLT</strain>
    </source>
</reference>
<sequence length="59" mass="6389">MAIEITSDCMACEACVETCPDVFEMNDDGDLAICKDPESELDCVEEAIDTCPAEAIIRT</sequence>
<evidence type="ECO:0000313" key="10">
    <source>
        <dbReference type="Proteomes" id="UP000448292"/>
    </source>
</evidence>
<dbReference type="GO" id="GO:0051536">
    <property type="term" value="F:iron-sulfur cluster binding"/>
    <property type="evidence" value="ECO:0007669"/>
    <property type="project" value="UniProtKB-KW"/>
</dbReference>
<evidence type="ECO:0000259" key="8">
    <source>
        <dbReference type="PROSITE" id="PS51379"/>
    </source>
</evidence>
<feature type="domain" description="4Fe-4S ferredoxin-type" evidence="8">
    <location>
        <begin position="1"/>
        <end position="28"/>
    </location>
</feature>
<comment type="function">
    <text evidence="1 7">Ferredoxins are iron-sulfur proteins that transfer electrons in a wide variety of metabolic reactions.</text>
</comment>
<evidence type="ECO:0000256" key="5">
    <source>
        <dbReference type="ARBA" id="ARBA00023004"/>
    </source>
</evidence>
<accession>A0A7M3MAG8</accession>